<name>A0A381RUX7_9ZZZZ</name>
<dbReference type="Pfam" id="PF02190">
    <property type="entry name" value="LON_substr_bdg"/>
    <property type="match status" value="1"/>
</dbReference>
<dbReference type="AlphaFoldDB" id="A0A381RUX7"/>
<dbReference type="Gene3D" id="2.30.130.40">
    <property type="entry name" value="LON domain-like"/>
    <property type="match status" value="1"/>
</dbReference>
<organism evidence="2">
    <name type="scientific">marine metagenome</name>
    <dbReference type="NCBI Taxonomy" id="408172"/>
    <lineage>
        <taxon>unclassified sequences</taxon>
        <taxon>metagenomes</taxon>
        <taxon>ecological metagenomes</taxon>
    </lineage>
</organism>
<protein>
    <recommendedName>
        <fullName evidence="1">Lon N-terminal domain-containing protein</fullName>
    </recommendedName>
</protein>
<feature type="domain" description="Lon N-terminal" evidence="1">
    <location>
        <begin position="6"/>
        <end position="197"/>
    </location>
</feature>
<proteinExistence type="predicted"/>
<evidence type="ECO:0000313" key="2">
    <source>
        <dbReference type="EMBL" id="SUZ94778.1"/>
    </source>
</evidence>
<dbReference type="PANTHER" id="PTHR46732:SF8">
    <property type="entry name" value="ATP-DEPENDENT PROTEASE LA (LON) DOMAIN PROTEIN"/>
    <property type="match status" value="1"/>
</dbReference>
<dbReference type="InterPro" id="IPR003111">
    <property type="entry name" value="Lon_prtase_N"/>
</dbReference>
<dbReference type="SMART" id="SM00464">
    <property type="entry name" value="LON"/>
    <property type="match status" value="1"/>
</dbReference>
<dbReference type="InterPro" id="IPR015947">
    <property type="entry name" value="PUA-like_sf"/>
</dbReference>
<gene>
    <name evidence="2" type="ORF">METZ01_LOCUS47632</name>
</gene>
<sequence>MLPPSIPIFPLPNTVLFPNVFLPLHIFELRFKRMITDALLGDRIIGMTLLRSGWESDYEGRPAVFSVGCAGLITHSETLKDGRYNIVLRGLQKFKICGEDNGQGYRIARVSGIAEPVDEVTRLAIQGSRGRLEELLTQSAKNENAEGRLPKSVSDEDLVNALAQYLDIDAIEKQALLEREGLAKRCESLIELLEMKLLVARYPSQSRQLQ</sequence>
<dbReference type="SUPFAM" id="SSF88697">
    <property type="entry name" value="PUA domain-like"/>
    <property type="match status" value="1"/>
</dbReference>
<dbReference type="PANTHER" id="PTHR46732">
    <property type="entry name" value="ATP-DEPENDENT PROTEASE LA (LON) DOMAIN PROTEIN"/>
    <property type="match status" value="1"/>
</dbReference>
<dbReference type="PROSITE" id="PS51787">
    <property type="entry name" value="LON_N"/>
    <property type="match status" value="1"/>
</dbReference>
<dbReference type="EMBL" id="UINC01002265">
    <property type="protein sequence ID" value="SUZ94778.1"/>
    <property type="molecule type" value="Genomic_DNA"/>
</dbReference>
<dbReference type="InterPro" id="IPR046336">
    <property type="entry name" value="Lon_prtase_N_sf"/>
</dbReference>
<reference evidence="2" key="1">
    <citation type="submission" date="2018-05" db="EMBL/GenBank/DDBJ databases">
        <authorList>
            <person name="Lanie J.A."/>
            <person name="Ng W.-L."/>
            <person name="Kazmierczak K.M."/>
            <person name="Andrzejewski T.M."/>
            <person name="Davidsen T.M."/>
            <person name="Wayne K.J."/>
            <person name="Tettelin H."/>
            <person name="Glass J.I."/>
            <person name="Rusch D."/>
            <person name="Podicherti R."/>
            <person name="Tsui H.-C.T."/>
            <person name="Winkler M.E."/>
        </authorList>
    </citation>
    <scope>NUCLEOTIDE SEQUENCE</scope>
</reference>
<accession>A0A381RUX7</accession>
<evidence type="ECO:0000259" key="1">
    <source>
        <dbReference type="PROSITE" id="PS51787"/>
    </source>
</evidence>